<sequence length="292" mass="30247">MIDFEGRVAIVTGAGGGLGRAHAEALARAGARVVVNDIGDGARAVAEAITARGATAVADTTDITDEAAVRAMTAATVERWGRIDILVNNAGILRDRSFGKSDLADFRTVLDVHLMGSVHCTHAVWPHMVDAGYGRIVMTTSVSGIYGNFGQANYGAAKSALVGLMNVLAIEGAPKGIRVNALAPTAATQMTEGLIEPDKAALVTPESISPGVLFLVSEEAPNGVILGAGGGVFAVSRMVESAPVFVPENERTAAGIAARWAAIDNTADPQRYGSAFEQTDRYLRAMPTAPHP</sequence>
<dbReference type="Pfam" id="PF00106">
    <property type="entry name" value="adh_short"/>
    <property type="match status" value="1"/>
</dbReference>
<dbReference type="SMART" id="SM00822">
    <property type="entry name" value="PKS_KR"/>
    <property type="match status" value="1"/>
</dbReference>
<accession>A0A138A837</accession>
<evidence type="ECO:0000256" key="3">
    <source>
        <dbReference type="RuleBase" id="RU000363"/>
    </source>
</evidence>
<dbReference type="Gene3D" id="3.40.50.720">
    <property type="entry name" value="NAD(P)-binding Rossmann-like Domain"/>
    <property type="match status" value="1"/>
</dbReference>
<organism evidence="5 6">
    <name type="scientific">Tsukamurella pseudospumae</name>
    <dbReference type="NCBI Taxonomy" id="239498"/>
    <lineage>
        <taxon>Bacteria</taxon>
        <taxon>Bacillati</taxon>
        <taxon>Actinomycetota</taxon>
        <taxon>Actinomycetes</taxon>
        <taxon>Mycobacteriales</taxon>
        <taxon>Tsukamurellaceae</taxon>
        <taxon>Tsukamurella</taxon>
    </lineage>
</organism>
<dbReference type="OrthoDB" id="9808187at2"/>
<evidence type="ECO:0000313" key="6">
    <source>
        <dbReference type="Proteomes" id="UP000070258"/>
    </source>
</evidence>
<dbReference type="Proteomes" id="UP000070258">
    <property type="component" value="Unassembled WGS sequence"/>
</dbReference>
<dbReference type="EMBL" id="LSRF01000056">
    <property type="protein sequence ID" value="KXP06605.1"/>
    <property type="molecule type" value="Genomic_DNA"/>
</dbReference>
<evidence type="ECO:0000259" key="4">
    <source>
        <dbReference type="SMART" id="SM00822"/>
    </source>
</evidence>
<comment type="similarity">
    <text evidence="1 3">Belongs to the short-chain dehydrogenases/reductases (SDR) family.</text>
</comment>
<dbReference type="AlphaFoldDB" id="A0A138A837"/>
<feature type="domain" description="Ketoreductase" evidence="4">
    <location>
        <begin position="7"/>
        <end position="185"/>
    </location>
</feature>
<dbReference type="InterPro" id="IPR051687">
    <property type="entry name" value="Peroxisomal_Beta-Oxidation"/>
</dbReference>
<comment type="caution">
    <text evidence="5">The sequence shown here is derived from an EMBL/GenBank/DDBJ whole genome shotgun (WGS) entry which is preliminary data.</text>
</comment>
<dbReference type="PANTHER" id="PTHR45024:SF2">
    <property type="entry name" value="SCP2 DOMAIN-CONTAINING PROTEIN"/>
    <property type="match status" value="1"/>
</dbReference>
<protein>
    <submittedName>
        <fullName evidence="5">3-oxoacyl-ACP reductase</fullName>
    </submittedName>
</protein>
<dbReference type="STRING" id="239498.AXK60_11050"/>
<evidence type="ECO:0000256" key="2">
    <source>
        <dbReference type="ARBA" id="ARBA00023002"/>
    </source>
</evidence>
<dbReference type="InterPro" id="IPR002347">
    <property type="entry name" value="SDR_fam"/>
</dbReference>
<dbReference type="PANTHER" id="PTHR45024">
    <property type="entry name" value="DEHYDROGENASES, SHORT CHAIN"/>
    <property type="match status" value="1"/>
</dbReference>
<dbReference type="SUPFAM" id="SSF51735">
    <property type="entry name" value="NAD(P)-binding Rossmann-fold domains"/>
    <property type="match status" value="1"/>
</dbReference>
<evidence type="ECO:0000313" key="5">
    <source>
        <dbReference type="EMBL" id="KXP06605.1"/>
    </source>
</evidence>
<gene>
    <name evidence="5" type="ORF">AXK60_11050</name>
</gene>
<name>A0A138A837_9ACTN</name>
<keyword evidence="2" id="KW-0560">Oxidoreductase</keyword>
<reference evidence="6" key="1">
    <citation type="submission" date="2016-02" db="EMBL/GenBank/DDBJ databases">
        <authorList>
            <person name="Wen L."/>
            <person name="He K."/>
            <person name="Yang H."/>
        </authorList>
    </citation>
    <scope>NUCLEOTIDE SEQUENCE [LARGE SCALE GENOMIC DNA]</scope>
    <source>
        <strain evidence="6">JCM 15929</strain>
    </source>
</reference>
<proteinExistence type="inferred from homology"/>
<dbReference type="PRINTS" id="PR00081">
    <property type="entry name" value="GDHRDH"/>
</dbReference>
<dbReference type="InterPro" id="IPR057326">
    <property type="entry name" value="KR_dom"/>
</dbReference>
<dbReference type="InterPro" id="IPR020904">
    <property type="entry name" value="Sc_DH/Rdtase_CS"/>
</dbReference>
<dbReference type="FunFam" id="3.40.50.720:FF:000084">
    <property type="entry name" value="Short-chain dehydrogenase reductase"/>
    <property type="match status" value="1"/>
</dbReference>
<dbReference type="RefSeq" id="WP_068572350.1">
    <property type="nucleotide sequence ID" value="NZ_LSRF01000056.1"/>
</dbReference>
<dbReference type="PRINTS" id="PR00080">
    <property type="entry name" value="SDRFAMILY"/>
</dbReference>
<dbReference type="GO" id="GO:0016491">
    <property type="term" value="F:oxidoreductase activity"/>
    <property type="evidence" value="ECO:0007669"/>
    <property type="project" value="UniProtKB-KW"/>
</dbReference>
<evidence type="ECO:0000256" key="1">
    <source>
        <dbReference type="ARBA" id="ARBA00006484"/>
    </source>
</evidence>
<dbReference type="InterPro" id="IPR036291">
    <property type="entry name" value="NAD(P)-bd_dom_sf"/>
</dbReference>
<dbReference type="PROSITE" id="PS00061">
    <property type="entry name" value="ADH_SHORT"/>
    <property type="match status" value="1"/>
</dbReference>